<name>A0A3M7S9Q7_BRAPC</name>
<reference evidence="1 2" key="1">
    <citation type="journal article" date="2018" name="Sci. Rep.">
        <title>Genomic signatures of local adaptation to the degree of environmental predictability in rotifers.</title>
        <authorList>
            <person name="Franch-Gras L."/>
            <person name="Hahn C."/>
            <person name="Garcia-Roger E.M."/>
            <person name="Carmona M.J."/>
            <person name="Serra M."/>
            <person name="Gomez A."/>
        </authorList>
    </citation>
    <scope>NUCLEOTIDE SEQUENCE [LARGE SCALE GENOMIC DNA]</scope>
    <source>
        <strain evidence="1">HYR1</strain>
    </source>
</reference>
<gene>
    <name evidence="1" type="ORF">BpHYR1_015117</name>
</gene>
<organism evidence="1 2">
    <name type="scientific">Brachionus plicatilis</name>
    <name type="common">Marine rotifer</name>
    <name type="synonym">Brachionus muelleri</name>
    <dbReference type="NCBI Taxonomy" id="10195"/>
    <lineage>
        <taxon>Eukaryota</taxon>
        <taxon>Metazoa</taxon>
        <taxon>Spiralia</taxon>
        <taxon>Gnathifera</taxon>
        <taxon>Rotifera</taxon>
        <taxon>Eurotatoria</taxon>
        <taxon>Monogononta</taxon>
        <taxon>Pseudotrocha</taxon>
        <taxon>Ploima</taxon>
        <taxon>Brachionidae</taxon>
        <taxon>Brachionus</taxon>
    </lineage>
</organism>
<protein>
    <submittedName>
        <fullName evidence="1">Uncharacterized protein</fullName>
    </submittedName>
</protein>
<proteinExistence type="predicted"/>
<dbReference type="AlphaFoldDB" id="A0A3M7S9Q7"/>
<accession>A0A3M7S9Q7</accession>
<comment type="caution">
    <text evidence="1">The sequence shown here is derived from an EMBL/GenBank/DDBJ whole genome shotgun (WGS) entry which is preliminary data.</text>
</comment>
<evidence type="ECO:0000313" key="2">
    <source>
        <dbReference type="Proteomes" id="UP000276133"/>
    </source>
</evidence>
<keyword evidence="2" id="KW-1185">Reference proteome</keyword>
<dbReference type="Proteomes" id="UP000276133">
    <property type="component" value="Unassembled WGS sequence"/>
</dbReference>
<sequence length="61" mass="7309">MKFSLLFGQIEVHDQIKSYEFLSESQFGNLYMDFKFVFLVSKIKILEKSIKNQLEKQMINN</sequence>
<evidence type="ECO:0000313" key="1">
    <source>
        <dbReference type="EMBL" id="RNA32553.1"/>
    </source>
</evidence>
<dbReference type="EMBL" id="REGN01001784">
    <property type="protein sequence ID" value="RNA32553.1"/>
    <property type="molecule type" value="Genomic_DNA"/>
</dbReference>